<dbReference type="Pfam" id="PF00766">
    <property type="entry name" value="ETF_alpha"/>
    <property type="match status" value="1"/>
</dbReference>
<dbReference type="InterPro" id="IPR014730">
    <property type="entry name" value="ETF_a/b_N"/>
</dbReference>
<feature type="binding site" evidence="9">
    <location>
        <begin position="258"/>
        <end position="265"/>
    </location>
    <ligand>
        <name>FAD</name>
        <dbReference type="ChEBI" id="CHEBI:57692"/>
    </ligand>
</feature>
<evidence type="ECO:0000313" key="12">
    <source>
        <dbReference type="Proteomes" id="UP000241222"/>
    </source>
</evidence>
<dbReference type="InterPro" id="IPR029035">
    <property type="entry name" value="DHS-like_NAD/FAD-binding_dom"/>
</dbReference>
<comment type="function">
    <text evidence="6">The electron transfer flavoprotein serves as a specific electron acceptor for other dehydrogenases. It transfers the electrons to the main respiratory chain via ETF-ubiquinone oxidoreductase (ETF dehydrogenase).</text>
</comment>
<dbReference type="CDD" id="cd01715">
    <property type="entry name" value="ETF_alpha"/>
    <property type="match status" value="1"/>
</dbReference>
<dbReference type="EMBL" id="PYMH01000001">
    <property type="protein sequence ID" value="PSU36129.1"/>
    <property type="molecule type" value="Genomic_DNA"/>
</dbReference>
<dbReference type="InterPro" id="IPR001308">
    <property type="entry name" value="ETF_a/FixB"/>
</dbReference>
<dbReference type="Proteomes" id="UP000241222">
    <property type="component" value="Unassembled WGS sequence"/>
</dbReference>
<keyword evidence="12" id="KW-1185">Reference proteome</keyword>
<evidence type="ECO:0000256" key="9">
    <source>
        <dbReference type="PIRSR" id="PIRSR000089-1"/>
    </source>
</evidence>
<dbReference type="GO" id="GO:0033539">
    <property type="term" value="P:fatty acid beta-oxidation using acyl-CoA dehydrogenase"/>
    <property type="evidence" value="ECO:0007669"/>
    <property type="project" value="TreeGrafter"/>
</dbReference>
<dbReference type="SMART" id="SM00893">
    <property type="entry name" value="ETF"/>
    <property type="match status" value="1"/>
</dbReference>
<sequence>MTILIIAEHDNHRLGGEILKSVGAVSTLKLNIDVLVIGSQCQSVTEEASRIDGISRVLVADDPNYKDQLAENSALLIAEIATDYSHIVASATTFGKNLLPRVAALLDVGMLSDVVIIESEDTVIRPIYAGNALARVRSSDSKLLMTLRGSAFDAASLGETQAEQKALDIVIGNDWSELVERQASESERPELSAARVVVSGGRALGSKENFALIEQLADKLDGAIGASRAAVDAGYISNDYQVGQTGKIVAPELYIAVGISGAIQHLAGMKDAKVIVAINSDPEAPIFEIADYGLVGDLFDILPELIDSV</sequence>
<protein>
    <recommendedName>
        <fullName evidence="7">Electron transfer flavoprotein subunit alpha</fullName>
    </recommendedName>
    <alternativeName>
        <fullName evidence="8">Electron transfer flavoprotein large subunit</fullName>
    </alternativeName>
</protein>
<feature type="binding site" evidence="9">
    <location>
        <position position="202"/>
    </location>
    <ligand>
        <name>FAD</name>
        <dbReference type="ChEBI" id="CHEBI:57692"/>
    </ligand>
</feature>
<keyword evidence="5" id="KW-0249">Electron transport</keyword>
<evidence type="ECO:0000256" key="8">
    <source>
        <dbReference type="ARBA" id="ARBA00079299"/>
    </source>
</evidence>
<dbReference type="PROSITE" id="PS00696">
    <property type="entry name" value="ETF_ALPHA"/>
    <property type="match status" value="1"/>
</dbReference>
<name>A0A2T3J4A9_9GAMM</name>
<comment type="cofactor">
    <cofactor evidence="9">
        <name>FAD</name>
        <dbReference type="ChEBI" id="CHEBI:57692"/>
    </cofactor>
    <text evidence="9">Binds 1 FAD per dimer.</text>
</comment>
<dbReference type="FunFam" id="3.40.50.1220:FF:000001">
    <property type="entry name" value="Electron transfer flavoprotein, alpha subunit"/>
    <property type="match status" value="1"/>
</dbReference>
<keyword evidence="2" id="KW-0813">Transport</keyword>
<evidence type="ECO:0000256" key="4">
    <source>
        <dbReference type="ARBA" id="ARBA00022827"/>
    </source>
</evidence>
<evidence type="ECO:0000256" key="5">
    <source>
        <dbReference type="ARBA" id="ARBA00022982"/>
    </source>
</evidence>
<evidence type="ECO:0000256" key="3">
    <source>
        <dbReference type="ARBA" id="ARBA00022630"/>
    </source>
</evidence>
<dbReference type="Pfam" id="PF01012">
    <property type="entry name" value="ETF"/>
    <property type="match status" value="1"/>
</dbReference>
<reference evidence="11 12" key="1">
    <citation type="submission" date="2018-03" db="EMBL/GenBank/DDBJ databases">
        <title>Whole genome sequencing of Histamine producing bacteria.</title>
        <authorList>
            <person name="Butler K."/>
        </authorList>
    </citation>
    <scope>NUCLEOTIDE SEQUENCE [LARGE SCALE GENOMIC DNA]</scope>
    <source>
        <strain evidence="11 12">JCM 13586</strain>
    </source>
</reference>
<dbReference type="SUPFAM" id="SSF52402">
    <property type="entry name" value="Adenine nucleotide alpha hydrolases-like"/>
    <property type="match status" value="1"/>
</dbReference>
<organism evidence="11 12">
    <name type="scientific">Photobacterium lutimaris</name>
    <dbReference type="NCBI Taxonomy" id="388278"/>
    <lineage>
        <taxon>Bacteria</taxon>
        <taxon>Pseudomonadati</taxon>
        <taxon>Pseudomonadota</taxon>
        <taxon>Gammaproteobacteria</taxon>
        <taxon>Vibrionales</taxon>
        <taxon>Vibrionaceae</taxon>
        <taxon>Photobacterium</taxon>
    </lineage>
</organism>
<evidence type="ECO:0000313" key="11">
    <source>
        <dbReference type="EMBL" id="PSU36129.1"/>
    </source>
</evidence>
<feature type="binding site" evidence="9">
    <location>
        <position position="279"/>
    </location>
    <ligand>
        <name>FAD</name>
        <dbReference type="ChEBI" id="CHEBI:57692"/>
    </ligand>
</feature>
<dbReference type="Gene3D" id="3.40.50.620">
    <property type="entry name" value="HUPs"/>
    <property type="match status" value="1"/>
</dbReference>
<comment type="similarity">
    <text evidence="1">Belongs to the ETF alpha-subunit/FixB family.</text>
</comment>
<dbReference type="SUPFAM" id="SSF52467">
    <property type="entry name" value="DHS-like NAD/FAD-binding domain"/>
    <property type="match status" value="1"/>
</dbReference>
<dbReference type="InterPro" id="IPR033947">
    <property type="entry name" value="ETF_alpha_N"/>
</dbReference>
<feature type="binding site" evidence="9">
    <location>
        <begin position="241"/>
        <end position="245"/>
    </location>
    <ligand>
        <name>FAD</name>
        <dbReference type="ChEBI" id="CHEBI:57692"/>
    </ligand>
</feature>
<feature type="domain" description="Electron transfer flavoprotein alpha/beta-subunit N-terminal" evidence="10">
    <location>
        <begin position="3"/>
        <end position="182"/>
    </location>
</feature>
<dbReference type="GO" id="GO:0009055">
    <property type="term" value="F:electron transfer activity"/>
    <property type="evidence" value="ECO:0007669"/>
    <property type="project" value="InterPro"/>
</dbReference>
<keyword evidence="4 9" id="KW-0274">FAD</keyword>
<keyword evidence="3" id="KW-0285">Flavoprotein</keyword>
<dbReference type="PANTHER" id="PTHR43153">
    <property type="entry name" value="ELECTRON TRANSFER FLAVOPROTEIN ALPHA"/>
    <property type="match status" value="1"/>
</dbReference>
<dbReference type="GO" id="GO:0050660">
    <property type="term" value="F:flavin adenine dinucleotide binding"/>
    <property type="evidence" value="ECO:0007669"/>
    <property type="project" value="InterPro"/>
</dbReference>
<evidence type="ECO:0000256" key="7">
    <source>
        <dbReference type="ARBA" id="ARBA00068674"/>
    </source>
</evidence>
<comment type="caution">
    <text evidence="11">The sequence shown here is derived from an EMBL/GenBank/DDBJ whole genome shotgun (WGS) entry which is preliminary data.</text>
</comment>
<dbReference type="AlphaFoldDB" id="A0A2T3J4A9"/>
<dbReference type="Gene3D" id="3.40.50.1220">
    <property type="entry name" value="TPP-binding domain"/>
    <property type="match status" value="1"/>
</dbReference>
<evidence type="ECO:0000259" key="10">
    <source>
        <dbReference type="SMART" id="SM00893"/>
    </source>
</evidence>
<proteinExistence type="inferred from homology"/>
<dbReference type="InterPro" id="IPR018206">
    <property type="entry name" value="ETF_asu_C_CS"/>
</dbReference>
<dbReference type="PANTHER" id="PTHR43153:SF1">
    <property type="entry name" value="ELECTRON TRANSFER FLAVOPROTEIN SUBUNIT ALPHA, MITOCHONDRIAL"/>
    <property type="match status" value="1"/>
</dbReference>
<dbReference type="InterPro" id="IPR014729">
    <property type="entry name" value="Rossmann-like_a/b/a_fold"/>
</dbReference>
<dbReference type="RefSeq" id="WP_107347482.1">
    <property type="nucleotide sequence ID" value="NZ_PYMH01000001.1"/>
</dbReference>
<evidence type="ECO:0000256" key="1">
    <source>
        <dbReference type="ARBA" id="ARBA00005817"/>
    </source>
</evidence>
<dbReference type="PIRSF" id="PIRSF000089">
    <property type="entry name" value="Electra_flavoP_a"/>
    <property type="match status" value="1"/>
</dbReference>
<feature type="binding site" evidence="9">
    <location>
        <begin position="227"/>
        <end position="228"/>
    </location>
    <ligand>
        <name>FAD</name>
        <dbReference type="ChEBI" id="CHEBI:57692"/>
    </ligand>
</feature>
<evidence type="ECO:0000256" key="2">
    <source>
        <dbReference type="ARBA" id="ARBA00022448"/>
    </source>
</evidence>
<evidence type="ECO:0000256" key="6">
    <source>
        <dbReference type="ARBA" id="ARBA00025649"/>
    </source>
</evidence>
<dbReference type="OrthoDB" id="9770286at2"/>
<accession>A0A2T3J4A9</accession>
<dbReference type="InterPro" id="IPR014731">
    <property type="entry name" value="ETF_asu_C"/>
</dbReference>
<gene>
    <name evidence="11" type="ORF">C9I99_03750</name>
</gene>